<accession>D7FR37</accession>
<protein>
    <submittedName>
        <fullName evidence="2">Uncharacterized protein</fullName>
    </submittedName>
</protein>
<evidence type="ECO:0000313" key="2">
    <source>
        <dbReference type="EMBL" id="CBJ26104.1"/>
    </source>
</evidence>
<organism evidence="2 3">
    <name type="scientific">Ectocarpus siliculosus</name>
    <name type="common">Brown alga</name>
    <name type="synonym">Conferva siliculosa</name>
    <dbReference type="NCBI Taxonomy" id="2880"/>
    <lineage>
        <taxon>Eukaryota</taxon>
        <taxon>Sar</taxon>
        <taxon>Stramenopiles</taxon>
        <taxon>Ochrophyta</taxon>
        <taxon>PX clade</taxon>
        <taxon>Phaeophyceae</taxon>
        <taxon>Ectocarpales</taxon>
        <taxon>Ectocarpaceae</taxon>
        <taxon>Ectocarpus</taxon>
    </lineage>
</organism>
<evidence type="ECO:0000313" key="3">
    <source>
        <dbReference type="Proteomes" id="UP000002630"/>
    </source>
</evidence>
<keyword evidence="3" id="KW-1185">Reference proteome</keyword>
<feature type="compositionally biased region" description="Basic residues" evidence="1">
    <location>
        <begin position="107"/>
        <end position="123"/>
    </location>
</feature>
<gene>
    <name evidence="2" type="ORF">Esi_0021_0039</name>
</gene>
<sequence length="198" mass="22858">MRVFLGGGRRNHGVSFPRANRGGGRGTHHAFPCLGKRDGDPRTVGRVGHARDYHFASSDSFPFGGRRFSRRRHHHHPAIIIGLPGPFDGGRHRRCPRRLRRHLLAGHRHQHGEHRRGRGRLRGRSGGGTVMRRDWCRFGCRSGRFDVRRRSIGLLRTRRRWHGYAAGLVPFRVPRRSFGRSPPPYYRLARRVCFVAHL</sequence>
<feature type="region of interest" description="Disordered" evidence="1">
    <location>
        <begin position="1"/>
        <end position="37"/>
    </location>
</feature>
<dbReference type="AlphaFoldDB" id="D7FR37"/>
<dbReference type="EMBL" id="FN648387">
    <property type="protein sequence ID" value="CBJ26104.1"/>
    <property type="molecule type" value="Genomic_DNA"/>
</dbReference>
<evidence type="ECO:0000256" key="1">
    <source>
        <dbReference type="SAM" id="MobiDB-lite"/>
    </source>
</evidence>
<name>D7FR37_ECTSI</name>
<proteinExistence type="predicted"/>
<reference evidence="2 3" key="1">
    <citation type="journal article" date="2010" name="Nature">
        <title>The Ectocarpus genome and the independent evolution of multicellularity in brown algae.</title>
        <authorList>
            <person name="Cock J.M."/>
            <person name="Sterck L."/>
            <person name="Rouze P."/>
            <person name="Scornet D."/>
            <person name="Allen A.E."/>
            <person name="Amoutzias G."/>
            <person name="Anthouard V."/>
            <person name="Artiguenave F."/>
            <person name="Aury J.M."/>
            <person name="Badger J.H."/>
            <person name="Beszteri B."/>
            <person name="Billiau K."/>
            <person name="Bonnet E."/>
            <person name="Bothwell J.H."/>
            <person name="Bowler C."/>
            <person name="Boyen C."/>
            <person name="Brownlee C."/>
            <person name="Carrano C.J."/>
            <person name="Charrier B."/>
            <person name="Cho G.Y."/>
            <person name="Coelho S.M."/>
            <person name="Collen J."/>
            <person name="Corre E."/>
            <person name="Da Silva C."/>
            <person name="Delage L."/>
            <person name="Delaroque N."/>
            <person name="Dittami S.M."/>
            <person name="Doulbeau S."/>
            <person name="Elias M."/>
            <person name="Farnham G."/>
            <person name="Gachon C.M."/>
            <person name="Gschloessl B."/>
            <person name="Heesch S."/>
            <person name="Jabbari K."/>
            <person name="Jubin C."/>
            <person name="Kawai H."/>
            <person name="Kimura K."/>
            <person name="Kloareg B."/>
            <person name="Kupper F.C."/>
            <person name="Lang D."/>
            <person name="Le Bail A."/>
            <person name="Leblanc C."/>
            <person name="Lerouge P."/>
            <person name="Lohr M."/>
            <person name="Lopez P.J."/>
            <person name="Martens C."/>
            <person name="Maumus F."/>
            <person name="Michel G."/>
            <person name="Miranda-Saavedra D."/>
            <person name="Morales J."/>
            <person name="Moreau H."/>
            <person name="Motomura T."/>
            <person name="Nagasato C."/>
            <person name="Napoli C.A."/>
            <person name="Nelson D.R."/>
            <person name="Nyvall-Collen P."/>
            <person name="Peters A.F."/>
            <person name="Pommier C."/>
            <person name="Potin P."/>
            <person name="Poulain J."/>
            <person name="Quesneville H."/>
            <person name="Read B."/>
            <person name="Rensing S.A."/>
            <person name="Ritter A."/>
            <person name="Rousvoal S."/>
            <person name="Samanta M."/>
            <person name="Samson G."/>
            <person name="Schroeder D.C."/>
            <person name="Segurens B."/>
            <person name="Strittmatter M."/>
            <person name="Tonon T."/>
            <person name="Tregear J.W."/>
            <person name="Valentin K."/>
            <person name="von Dassow P."/>
            <person name="Yamagishi T."/>
            <person name="Van de Peer Y."/>
            <person name="Wincker P."/>
        </authorList>
    </citation>
    <scope>NUCLEOTIDE SEQUENCE [LARGE SCALE GENOMIC DNA]</scope>
    <source>
        <strain evidence="3">Ec32 / CCAP1310/4</strain>
    </source>
</reference>
<feature type="region of interest" description="Disordered" evidence="1">
    <location>
        <begin position="107"/>
        <end position="126"/>
    </location>
</feature>
<dbReference type="Proteomes" id="UP000002630">
    <property type="component" value="Linkage Group LG14"/>
</dbReference>